<comment type="caution">
    <text evidence="4">The sequence shown here is derived from an EMBL/GenBank/DDBJ whole genome shotgun (WGS) entry which is preliminary data.</text>
</comment>
<evidence type="ECO:0000259" key="3">
    <source>
        <dbReference type="Pfam" id="PF02826"/>
    </source>
</evidence>
<dbReference type="PROSITE" id="PS00065">
    <property type="entry name" value="D_2_HYDROXYACID_DH_1"/>
    <property type="match status" value="1"/>
</dbReference>
<reference evidence="4 5" key="1">
    <citation type="submission" date="2024-01" db="EMBL/GenBank/DDBJ databases">
        <authorList>
            <person name="Allen C."/>
            <person name="Tagirdzhanova G."/>
        </authorList>
    </citation>
    <scope>NUCLEOTIDE SEQUENCE [LARGE SCALE GENOMIC DNA]</scope>
</reference>
<dbReference type="Pfam" id="PF02826">
    <property type="entry name" value="2-Hacid_dh_C"/>
    <property type="match status" value="2"/>
</dbReference>
<keyword evidence="5" id="KW-1185">Reference proteome</keyword>
<evidence type="ECO:0000313" key="4">
    <source>
        <dbReference type="EMBL" id="CAK7232357.1"/>
    </source>
</evidence>
<evidence type="ECO:0000313" key="5">
    <source>
        <dbReference type="Proteomes" id="UP001642406"/>
    </source>
</evidence>
<dbReference type="InterPro" id="IPR029752">
    <property type="entry name" value="D-isomer_DH_CS1"/>
</dbReference>
<keyword evidence="1" id="KW-0560">Oxidoreductase</keyword>
<name>A0ABP0CJS8_9PEZI</name>
<evidence type="ECO:0000256" key="1">
    <source>
        <dbReference type="ARBA" id="ARBA00023002"/>
    </source>
</evidence>
<protein>
    <recommendedName>
        <fullName evidence="3">D-isomer specific 2-hydroxyacid dehydrogenase NAD-binding domain-containing protein</fullName>
    </recommendedName>
</protein>
<keyword evidence="2" id="KW-0520">NAD</keyword>
<proteinExistence type="predicted"/>
<dbReference type="PANTHER" id="PTHR43333:SF1">
    <property type="entry name" value="D-ISOMER SPECIFIC 2-HYDROXYACID DEHYDROGENASE NAD-BINDING DOMAIN-CONTAINING PROTEIN"/>
    <property type="match status" value="1"/>
</dbReference>
<feature type="domain" description="D-isomer specific 2-hydroxyacid dehydrogenase NAD-binding" evidence="3">
    <location>
        <begin position="144"/>
        <end position="211"/>
    </location>
</feature>
<dbReference type="Proteomes" id="UP001642406">
    <property type="component" value="Unassembled WGS sequence"/>
</dbReference>
<feature type="domain" description="D-isomer specific 2-hydroxyacid dehydrogenase NAD-binding" evidence="3">
    <location>
        <begin position="251"/>
        <end position="346"/>
    </location>
</feature>
<sequence length="383" mass="41652">MAFPGIGASDTILLFLPDRTSPDATWIAKTEAAYPGLTVRSIPQADPETGKLRDVNDLPAEVWDGVTILVSLWPPRTTETAVDGKTVAATTSLSKLRFVQVPSAGADRWIAHETFKRPDVTISTGNGTHAPQIAEWVIGTWLMARHHFLTYAGHMAKGDSWSHRLEQMGEDSTGTRIGILGYGAIGRQVARLATAFGMEVYAYTRSERATAESRADPDTFCLPGTGDVEGALPAKWFHGSSPDAINNFLSQDLDLLVVATPLTAATTKLLSKAQFETLDKARSAPKRKTYVVNIARGKVIDTDALLQALHTGQIAGAALDVTDPEPLPEDHALWKAPNVFIAPHVSWQSGHMRERLLAVLDVNLERLHAGKPLVNVLNKEFHY</sequence>
<accession>A0ABP0CJS8</accession>
<dbReference type="InterPro" id="IPR006140">
    <property type="entry name" value="D-isomer_DH_NAD-bd"/>
</dbReference>
<dbReference type="EMBL" id="CAWUHC010000103">
    <property type="protein sequence ID" value="CAK7232357.1"/>
    <property type="molecule type" value="Genomic_DNA"/>
</dbReference>
<dbReference type="CDD" id="cd12163">
    <property type="entry name" value="2-Hacid_dh_5"/>
    <property type="match status" value="1"/>
</dbReference>
<dbReference type="Gene3D" id="3.40.50.720">
    <property type="entry name" value="NAD(P)-binding Rossmann-like Domain"/>
    <property type="match status" value="2"/>
</dbReference>
<gene>
    <name evidence="4" type="ORF">SBRCBS47491_008242</name>
</gene>
<dbReference type="InterPro" id="IPR036291">
    <property type="entry name" value="NAD(P)-bd_dom_sf"/>
</dbReference>
<evidence type="ECO:0000256" key="2">
    <source>
        <dbReference type="ARBA" id="ARBA00023027"/>
    </source>
</evidence>
<dbReference type="SUPFAM" id="SSF51735">
    <property type="entry name" value="NAD(P)-binding Rossmann-fold domains"/>
    <property type="match status" value="1"/>
</dbReference>
<dbReference type="PANTHER" id="PTHR43333">
    <property type="entry name" value="2-HACID_DH_C DOMAIN-CONTAINING PROTEIN"/>
    <property type="match status" value="1"/>
</dbReference>
<organism evidence="4 5">
    <name type="scientific">Sporothrix bragantina</name>
    <dbReference type="NCBI Taxonomy" id="671064"/>
    <lineage>
        <taxon>Eukaryota</taxon>
        <taxon>Fungi</taxon>
        <taxon>Dikarya</taxon>
        <taxon>Ascomycota</taxon>
        <taxon>Pezizomycotina</taxon>
        <taxon>Sordariomycetes</taxon>
        <taxon>Sordariomycetidae</taxon>
        <taxon>Ophiostomatales</taxon>
        <taxon>Ophiostomataceae</taxon>
        <taxon>Sporothrix</taxon>
    </lineage>
</organism>